<proteinExistence type="predicted"/>
<comment type="caution">
    <text evidence="2">The sequence shown here is derived from an EMBL/GenBank/DDBJ whole genome shotgun (WGS) entry which is preliminary data.</text>
</comment>
<feature type="signal peptide" evidence="1">
    <location>
        <begin position="1"/>
        <end position="24"/>
    </location>
</feature>
<name>A0A415J566_9BACT</name>
<gene>
    <name evidence="2" type="ORF">DW035_08930</name>
</gene>
<keyword evidence="1" id="KW-0732">Signal</keyword>
<sequence>MKTLRFLGMTLLMVMLAVNFTACSDDEDEPTVEISLANLKGTWDMVKCYGWEYNDNNEKEDWEEDVTGEYIFFEDEDGNGGYNDGYKTYYFASSVKGDRLILRSTEWLLGKEVTITKLTDTELYLKAVDSESEENYEMKRR</sequence>
<accession>A0A415J566</accession>
<evidence type="ECO:0008006" key="4">
    <source>
        <dbReference type="Google" id="ProtNLM"/>
    </source>
</evidence>
<reference evidence="2 3" key="1">
    <citation type="submission" date="2018-08" db="EMBL/GenBank/DDBJ databases">
        <title>A genome reference for cultivated species of the human gut microbiota.</title>
        <authorList>
            <person name="Zou Y."/>
            <person name="Xue W."/>
            <person name="Luo G."/>
        </authorList>
    </citation>
    <scope>NUCLEOTIDE SEQUENCE [LARGE SCALE GENOMIC DNA]</scope>
    <source>
        <strain evidence="2 3">AF39-11</strain>
    </source>
</reference>
<evidence type="ECO:0000313" key="3">
    <source>
        <dbReference type="Proteomes" id="UP000284916"/>
    </source>
</evidence>
<evidence type="ECO:0000256" key="1">
    <source>
        <dbReference type="SAM" id="SignalP"/>
    </source>
</evidence>
<dbReference type="Proteomes" id="UP000284916">
    <property type="component" value="Unassembled WGS sequence"/>
</dbReference>
<protein>
    <recommendedName>
        <fullName evidence="4">Lipocalin-like domain-containing protein</fullName>
    </recommendedName>
</protein>
<organism evidence="2 3">
    <name type="scientific">Phocaeicola plebeius</name>
    <dbReference type="NCBI Taxonomy" id="310297"/>
    <lineage>
        <taxon>Bacteria</taxon>
        <taxon>Pseudomonadati</taxon>
        <taxon>Bacteroidota</taxon>
        <taxon>Bacteroidia</taxon>
        <taxon>Bacteroidales</taxon>
        <taxon>Bacteroidaceae</taxon>
        <taxon>Phocaeicola</taxon>
    </lineage>
</organism>
<dbReference type="EMBL" id="QROI01000012">
    <property type="protein sequence ID" value="RHL15153.1"/>
    <property type="molecule type" value="Genomic_DNA"/>
</dbReference>
<feature type="chain" id="PRO_5019504075" description="Lipocalin-like domain-containing protein" evidence="1">
    <location>
        <begin position="25"/>
        <end position="141"/>
    </location>
</feature>
<evidence type="ECO:0000313" key="2">
    <source>
        <dbReference type="EMBL" id="RHL15153.1"/>
    </source>
</evidence>
<dbReference type="AlphaFoldDB" id="A0A415J566"/>
<dbReference type="RefSeq" id="WP_118441437.1">
    <property type="nucleotide sequence ID" value="NZ_QROD01000009.1"/>
</dbReference>